<dbReference type="SUPFAM" id="SSF81901">
    <property type="entry name" value="HCP-like"/>
    <property type="match status" value="1"/>
</dbReference>
<comment type="similarity">
    <text evidence="1">Belongs to the PPR family. P subfamily.</text>
</comment>
<reference evidence="5" key="1">
    <citation type="submission" date="2025-08" db="UniProtKB">
        <authorList>
            <consortium name="RefSeq"/>
        </authorList>
    </citation>
    <scope>IDENTIFICATION</scope>
    <source>
        <tissue evidence="5">Leaf</tissue>
    </source>
</reference>
<gene>
    <name evidence="5" type="primary">LOC110411207</name>
</gene>
<feature type="repeat" description="PPR" evidence="3">
    <location>
        <begin position="802"/>
        <end position="836"/>
    </location>
</feature>
<dbReference type="NCBIfam" id="TIGR00756">
    <property type="entry name" value="PPR"/>
    <property type="match status" value="14"/>
</dbReference>
<organism evidence="4 5">
    <name type="scientific">Herrania umbratica</name>
    <dbReference type="NCBI Taxonomy" id="108875"/>
    <lineage>
        <taxon>Eukaryota</taxon>
        <taxon>Viridiplantae</taxon>
        <taxon>Streptophyta</taxon>
        <taxon>Embryophyta</taxon>
        <taxon>Tracheophyta</taxon>
        <taxon>Spermatophyta</taxon>
        <taxon>Magnoliopsida</taxon>
        <taxon>eudicotyledons</taxon>
        <taxon>Gunneridae</taxon>
        <taxon>Pentapetalae</taxon>
        <taxon>rosids</taxon>
        <taxon>malvids</taxon>
        <taxon>Malvales</taxon>
        <taxon>Malvaceae</taxon>
        <taxon>Byttnerioideae</taxon>
        <taxon>Herrania</taxon>
    </lineage>
</organism>
<feature type="repeat" description="PPR" evidence="3">
    <location>
        <begin position="391"/>
        <end position="421"/>
    </location>
</feature>
<name>A0A6J0ZRQ0_9ROSI</name>
<evidence type="ECO:0000256" key="2">
    <source>
        <dbReference type="ARBA" id="ARBA00022737"/>
    </source>
</evidence>
<feature type="repeat" description="PPR" evidence="3">
    <location>
        <begin position="216"/>
        <end position="250"/>
    </location>
</feature>
<feature type="repeat" description="PPR" evidence="3">
    <location>
        <begin position="456"/>
        <end position="490"/>
    </location>
</feature>
<dbReference type="Pfam" id="PF12854">
    <property type="entry name" value="PPR_1"/>
    <property type="match status" value="3"/>
</dbReference>
<dbReference type="RefSeq" id="XP_021276934.1">
    <property type="nucleotide sequence ID" value="XM_021421259.1"/>
</dbReference>
<feature type="repeat" description="PPR" evidence="3">
    <location>
        <begin position="872"/>
        <end position="906"/>
    </location>
</feature>
<accession>A0A6J0ZRQ0</accession>
<feature type="repeat" description="PPR" evidence="3">
    <location>
        <begin position="251"/>
        <end position="285"/>
    </location>
</feature>
<dbReference type="AlphaFoldDB" id="A0A6J0ZRQ0"/>
<feature type="repeat" description="PPR" evidence="3">
    <location>
        <begin position="767"/>
        <end position="801"/>
    </location>
</feature>
<feature type="repeat" description="PPR" evidence="3">
    <location>
        <begin position="321"/>
        <end position="355"/>
    </location>
</feature>
<proteinExistence type="inferred from homology"/>
<evidence type="ECO:0000256" key="3">
    <source>
        <dbReference type="PROSITE-ProRule" id="PRU00708"/>
    </source>
</evidence>
<feature type="repeat" description="PPR" evidence="3">
    <location>
        <begin position="732"/>
        <end position="766"/>
    </location>
</feature>
<dbReference type="Pfam" id="PF13041">
    <property type="entry name" value="PPR_2"/>
    <property type="match status" value="6"/>
</dbReference>
<evidence type="ECO:0000256" key="1">
    <source>
        <dbReference type="ARBA" id="ARBA00007626"/>
    </source>
</evidence>
<dbReference type="GeneID" id="110411207"/>
<dbReference type="InterPro" id="IPR011990">
    <property type="entry name" value="TPR-like_helical_dom_sf"/>
</dbReference>
<feature type="repeat" description="PPR" evidence="3">
    <location>
        <begin position="286"/>
        <end position="320"/>
    </location>
</feature>
<feature type="repeat" description="PPR" evidence="3">
    <location>
        <begin position="837"/>
        <end position="871"/>
    </location>
</feature>
<feature type="repeat" description="PPR" evidence="3">
    <location>
        <begin position="356"/>
        <end position="390"/>
    </location>
</feature>
<evidence type="ECO:0000313" key="4">
    <source>
        <dbReference type="Proteomes" id="UP000504621"/>
    </source>
</evidence>
<dbReference type="PANTHER" id="PTHR47938">
    <property type="entry name" value="RESPIRATORY COMPLEX I CHAPERONE (CIA84), PUTATIVE (AFU_ORTHOLOGUE AFUA_2G06020)-RELATED"/>
    <property type="match status" value="1"/>
</dbReference>
<feature type="repeat" description="PPR" evidence="3">
    <location>
        <begin position="143"/>
        <end position="177"/>
    </location>
</feature>
<keyword evidence="4" id="KW-1185">Reference proteome</keyword>
<dbReference type="InterPro" id="IPR002885">
    <property type="entry name" value="PPR_rpt"/>
</dbReference>
<dbReference type="Gene3D" id="1.25.40.10">
    <property type="entry name" value="Tetratricopeptide repeat domain"/>
    <property type="match status" value="8"/>
</dbReference>
<dbReference type="OrthoDB" id="185373at2759"/>
<evidence type="ECO:0000313" key="5">
    <source>
        <dbReference type="RefSeq" id="XP_021276934.1"/>
    </source>
</evidence>
<dbReference type="Pfam" id="PF01535">
    <property type="entry name" value="PPR"/>
    <property type="match status" value="4"/>
</dbReference>
<sequence>MSFPIKFSRSFSSSFDNLHKIPPIQTLLKKGFTPTLKSVNRLLLFLSHTQRFNSIMHLFSQLESNNIKANSQTHSILTWALLKLHKFEEAEQLMTTQLSNSSNFPKTRFWDSLIHGFGVIQSNPEKGLLLLRHWLGNYGTLPSSFTFCSLIHSFISQGNMNGAIEVLELMIDDKVRYPSDNFVCSSVIAGFCKIGKPELALGFFKNAMKSGALRPNVVTYTALLSTFNMLGRFNEACDLVSMLEKEGLALDVILYSSWICGYFRNGCLMEALKKHREMVERGINPDIFSYTILIDGFSKEGTVEKAVGFLKKMFKDGVVPNVVTYTAIMLGFCKKGKLEEAFALFKEIEAMGIEGDEFMYATLLDGACRKGDFDSAFHLLDEMEKKGIKPSIVTYNMVINGLCKVGRTSEADNIFKQVEGDIVTYSILLHGYTEDGNVKRIFETKGKLEEAGLRMDVIACNILIKALFTVGAFEDAHALFKTMPEMDLNADSITYCTMIDGYCKVGRIEEALEVFDECRMSFVSSVACYNCIISGLCKRGMVDMASEVFFELGKTGLALDMGISKMLIMATFAERGAEGVRSFVYKLEKFGSDIYKSICDDAICFFCERGFIEDATEVYTVMRRKGLALAKNSYNLVLKKLIDDGKQSLVGPFLNFFMKEYGLVESMVNKIVAHYLCLKDMDTALQFLKKMKEQVSIVTLPSSVFRKLVKDGRVLDAYKLVLEASENFTVMDVIDYSILVDALCKEGYLNEALDLCSFVKNKGITLNIVTYNSVINGLCRQGCFIEAFRLFDSLERIDLVPSRVTYATLIDNLCKQGLLLEAKKIFDGMICKGCEPNIRVYNSLIDNYCKFGQMDEALKLMSDLEIKGIKPDDFTISALIYGYCKKGDMEGALTFFSEFKMKGISPDFLGFIHMIRGLSAKGRMEEARSILREMLQTKSVMQLINGIDTEIESESIESFLACLCEQGSIQEALVVLSEIGSILFPIQRSSTAYQESQAPNKCLKSEALSAVPTASARPNKKSDLDCVLHDPRQIRKLVKNYDVGKEESQFCGFGFNYSLLSSLCSKGELHKANKYMNEMLSSLQGDL</sequence>
<dbReference type="PROSITE" id="PS51375">
    <property type="entry name" value="PPR"/>
    <property type="match status" value="15"/>
</dbReference>
<feature type="repeat" description="PPR" evidence="3">
    <location>
        <begin position="491"/>
        <end position="525"/>
    </location>
</feature>
<dbReference type="GO" id="GO:0003729">
    <property type="term" value="F:mRNA binding"/>
    <property type="evidence" value="ECO:0007669"/>
    <property type="project" value="TreeGrafter"/>
</dbReference>
<dbReference type="PANTHER" id="PTHR47938:SF35">
    <property type="entry name" value="PENTATRICOPEPTIDE REPEAT-CONTAINING PROTEIN 4, MITOCHONDRIAL-RELATED"/>
    <property type="match status" value="1"/>
</dbReference>
<feature type="repeat" description="PPR" evidence="3">
    <location>
        <begin position="180"/>
        <end position="215"/>
    </location>
</feature>
<protein>
    <submittedName>
        <fullName evidence="5">Pentatricopeptide repeat-containing protein At5g57250, mitochondrial</fullName>
    </submittedName>
</protein>
<keyword evidence="2" id="KW-0677">Repeat</keyword>
<dbReference type="Proteomes" id="UP000504621">
    <property type="component" value="Unplaced"/>
</dbReference>